<comment type="subcellular location">
    <subcellularLocation>
        <location evidence="3">Secreted</location>
    </subcellularLocation>
</comment>
<keyword evidence="13 20" id="KW-1015">Disulfide bond</keyword>
<keyword evidence="22" id="KW-0472">Membrane</keyword>
<evidence type="ECO:0000256" key="8">
    <source>
        <dbReference type="ARBA" id="ARBA00022723"/>
    </source>
</evidence>
<evidence type="ECO:0000256" key="13">
    <source>
        <dbReference type="ARBA" id="ARBA00023157"/>
    </source>
</evidence>
<evidence type="ECO:0000256" key="18">
    <source>
        <dbReference type="PIRSR" id="PIRSR600823-3"/>
    </source>
</evidence>
<evidence type="ECO:0000256" key="11">
    <source>
        <dbReference type="ARBA" id="ARBA00023002"/>
    </source>
</evidence>
<comment type="cofactor">
    <cofactor evidence="18">
        <name>Ca(2+)</name>
        <dbReference type="ChEBI" id="CHEBI:29108"/>
    </cofactor>
    <text evidence="18">Binds 2 calcium ions per subunit.</text>
</comment>
<dbReference type="GO" id="GO:0006979">
    <property type="term" value="P:response to oxidative stress"/>
    <property type="evidence" value="ECO:0007669"/>
    <property type="project" value="InterPro"/>
</dbReference>
<keyword evidence="8 18" id="KW-0479">Metal-binding</keyword>
<feature type="active site" description="Proton acceptor" evidence="16">
    <location>
        <position position="162"/>
    </location>
</feature>
<feature type="transmembrane region" description="Helical" evidence="22">
    <location>
        <begin position="12"/>
        <end position="31"/>
    </location>
</feature>
<keyword evidence="5" id="KW-0964">Secreted</keyword>
<comment type="cofactor">
    <cofactor evidence="18">
        <name>heme b</name>
        <dbReference type="ChEBI" id="CHEBI:60344"/>
    </cofactor>
    <text evidence="18">Binds 1 heme b (iron(II)-protoporphyrin IX) group per subunit.</text>
</comment>
<evidence type="ECO:0000313" key="27">
    <source>
        <dbReference type="RefSeq" id="XP_031403142.1"/>
    </source>
</evidence>
<feature type="binding site" evidence="18">
    <location>
        <position position="187"/>
    </location>
    <ligand>
        <name>Ca(2+)</name>
        <dbReference type="ChEBI" id="CHEBI:29108"/>
        <label>1</label>
    </ligand>
</feature>
<dbReference type="EMBL" id="MTKT01000790">
    <property type="protein sequence ID" value="OWM88523.1"/>
    <property type="molecule type" value="Genomic_DNA"/>
</dbReference>
<dbReference type="GeneID" id="116212648"/>
<keyword evidence="7" id="KW-0349">Heme</keyword>
<sequence length="456" mass="50959">MSNRNQTALFSFPSIIIFVFFFSTLLFFSLYAGAASSSVLKKEDQDRMPKLWSKCMILVLLTSVLVSLWNRYAHNVDNVAETDDDSSSLSPTPIDPSISFDFLTSLLLQRDSFSQNSNGDHLQYDFYRNTCPDAEEIVKKSMARIHSQHPEVSAALLRLMFHDCFIQGCDASIFLDDRDGNQSHPIEKHAVPNRTLKGFEKIDMIKEEIENRCPGIVSCADILVLATREGVVLAGGPFYPLLTGRRDSTTSYYSEAMAEIPRPDDNVRQILHLFHLRGFTERETVSLLGAHNIGSIGCEFIKDRLHNFLGTGLPDPTIAADFLIEMRQNCNDSNNSTSSGDVSPMLMKSQRVVKSHSGLNHEEDLLTSISSTGGFGAHYYRSLLKGRGLLHSDQQLMADERTARFVRAYASDGGMTFRMDFARAMMKMSSLGVLIGLEGQIRENCSSLANSFLRNN</sequence>
<evidence type="ECO:0000256" key="9">
    <source>
        <dbReference type="ARBA" id="ARBA00022729"/>
    </source>
</evidence>
<dbReference type="GO" id="GO:0046872">
    <property type="term" value="F:metal ion binding"/>
    <property type="evidence" value="ECO:0007669"/>
    <property type="project" value="UniProtKB-KW"/>
</dbReference>
<name>A0A218XUA7_PUNGR</name>
<reference evidence="25" key="1">
    <citation type="journal article" date="2017" name="Plant J.">
        <title>The pomegranate (Punica granatum L.) genome and the genomics of punicalagin biosynthesis.</title>
        <authorList>
            <person name="Qin G."/>
            <person name="Xu C."/>
            <person name="Ming R."/>
            <person name="Tang H."/>
            <person name="Guyot R."/>
            <person name="Kramer E.M."/>
            <person name="Hu Y."/>
            <person name="Yi X."/>
            <person name="Qi Y."/>
            <person name="Xu X."/>
            <person name="Gao Z."/>
            <person name="Pan H."/>
            <person name="Jian J."/>
            <person name="Tian Y."/>
            <person name="Yue Z."/>
            <person name="Xu Y."/>
        </authorList>
    </citation>
    <scope>NUCLEOTIDE SEQUENCE [LARGE SCALE GENOMIC DNA]</scope>
    <source>
        <strain evidence="25">cv. Dabenzi</strain>
    </source>
</reference>
<evidence type="ECO:0000256" key="6">
    <source>
        <dbReference type="ARBA" id="ARBA00022559"/>
    </source>
</evidence>
<keyword evidence="10 18" id="KW-0106">Calcium</keyword>
<dbReference type="InterPro" id="IPR019794">
    <property type="entry name" value="Peroxidases_AS"/>
</dbReference>
<reference evidence="27" key="4">
    <citation type="submission" date="2025-04" db="UniProtKB">
        <authorList>
            <consortium name="RefSeq"/>
        </authorList>
    </citation>
    <scope>IDENTIFICATION</scope>
    <source>
        <tissue evidence="27">Leaf</tissue>
    </source>
</reference>
<dbReference type="GO" id="GO:0005576">
    <property type="term" value="C:extracellular region"/>
    <property type="evidence" value="ECO:0007669"/>
    <property type="project" value="UniProtKB-SubCell"/>
</dbReference>
<dbReference type="Pfam" id="PF00141">
    <property type="entry name" value="peroxidase"/>
    <property type="match status" value="1"/>
</dbReference>
<evidence type="ECO:0000259" key="23">
    <source>
        <dbReference type="PROSITE" id="PS50873"/>
    </source>
</evidence>
<feature type="binding site" evidence="18">
    <location>
        <position position="163"/>
    </location>
    <ligand>
        <name>Ca(2+)</name>
        <dbReference type="ChEBI" id="CHEBI:29108"/>
        <label>1</label>
    </ligand>
</feature>
<dbReference type="Proteomes" id="UP000515151">
    <property type="component" value="Chromosome 7"/>
</dbReference>
<dbReference type="OrthoDB" id="2113341at2759"/>
<keyword evidence="22" id="KW-1133">Transmembrane helix</keyword>
<protein>
    <recommendedName>
        <fullName evidence="4">peroxidase</fullName>
        <ecNumber evidence="4">1.11.1.7</ecNumber>
    </recommendedName>
</protein>
<dbReference type="FunFam" id="1.10.420.10:FF:000001">
    <property type="entry name" value="Peroxidase"/>
    <property type="match status" value="1"/>
</dbReference>
<dbReference type="Gene3D" id="1.10.420.10">
    <property type="entry name" value="Peroxidase, domain 2"/>
    <property type="match status" value="1"/>
</dbReference>
<evidence type="ECO:0000256" key="22">
    <source>
        <dbReference type="SAM" id="Phobius"/>
    </source>
</evidence>
<evidence type="ECO:0000313" key="24">
    <source>
        <dbReference type="EMBL" id="OWM88523.1"/>
    </source>
</evidence>
<dbReference type="GO" id="GO:0020037">
    <property type="term" value="F:heme binding"/>
    <property type="evidence" value="ECO:0007669"/>
    <property type="project" value="InterPro"/>
</dbReference>
<dbReference type="Gene3D" id="1.10.520.10">
    <property type="match status" value="1"/>
</dbReference>
<evidence type="ECO:0000256" key="21">
    <source>
        <dbReference type="RuleBase" id="RU004241"/>
    </source>
</evidence>
<comment type="catalytic activity">
    <reaction evidence="1">
        <text>2 a phenolic donor + H2O2 = 2 a phenolic radical donor + 2 H2O</text>
        <dbReference type="Rhea" id="RHEA:56136"/>
        <dbReference type="ChEBI" id="CHEBI:15377"/>
        <dbReference type="ChEBI" id="CHEBI:16240"/>
        <dbReference type="ChEBI" id="CHEBI:139520"/>
        <dbReference type="ChEBI" id="CHEBI:139521"/>
        <dbReference type="EC" id="1.11.1.7"/>
    </reaction>
</comment>
<feature type="binding site" evidence="17">
    <location>
        <position position="261"/>
    </location>
    <ligand>
        <name>substrate</name>
    </ligand>
</feature>
<comment type="similarity">
    <text evidence="21">Belongs to the peroxidase family.</text>
</comment>
<evidence type="ECO:0000256" key="10">
    <source>
        <dbReference type="ARBA" id="ARBA00022837"/>
    </source>
</evidence>
<feature type="disulfide bond" evidence="20">
    <location>
        <begin position="219"/>
        <end position="445"/>
    </location>
</feature>
<evidence type="ECO:0000256" key="17">
    <source>
        <dbReference type="PIRSR" id="PIRSR600823-2"/>
    </source>
</evidence>
<evidence type="ECO:0000256" key="19">
    <source>
        <dbReference type="PIRSR" id="PIRSR600823-4"/>
    </source>
</evidence>
<evidence type="ECO:0000256" key="15">
    <source>
        <dbReference type="ARBA" id="ARBA00023324"/>
    </source>
</evidence>
<feature type="domain" description="Plant heme peroxidase family profile" evidence="23">
    <location>
        <begin position="121"/>
        <end position="449"/>
    </location>
</feature>
<dbReference type="InterPro" id="IPR000823">
    <property type="entry name" value="Peroxidase_pln"/>
</dbReference>
<keyword evidence="9" id="KW-0732">Signal</keyword>
<feature type="binding site" evidence="18">
    <location>
        <position position="170"/>
    </location>
    <ligand>
        <name>Ca(2+)</name>
        <dbReference type="ChEBI" id="CHEBI:29108"/>
        <label>1</label>
    </ligand>
</feature>
<evidence type="ECO:0000256" key="7">
    <source>
        <dbReference type="ARBA" id="ARBA00022617"/>
    </source>
</evidence>
<feature type="disulfide bond" evidence="20">
    <location>
        <begin position="298"/>
        <end position="330"/>
    </location>
</feature>
<evidence type="ECO:0000256" key="12">
    <source>
        <dbReference type="ARBA" id="ARBA00023004"/>
    </source>
</evidence>
<feature type="disulfide bond" evidence="20">
    <location>
        <begin position="131"/>
        <end position="213"/>
    </location>
</feature>
<dbReference type="AlphaFoldDB" id="A0A218XUA7"/>
<dbReference type="SUPFAM" id="SSF48113">
    <property type="entry name" value="Heme-dependent peroxidases"/>
    <property type="match status" value="1"/>
</dbReference>
<reference evidence="24" key="2">
    <citation type="submission" date="2017-06" db="EMBL/GenBank/DDBJ databases">
        <title>The pomegranate genome and the genomics of punicalagin biosynthesis.</title>
        <authorList>
            <person name="Xu C."/>
        </authorList>
    </citation>
    <scope>NUCLEOTIDE SEQUENCE [LARGE SCALE GENOMIC DNA]</scope>
    <source>
        <tissue evidence="24">Fresh leaf</tissue>
    </source>
</reference>
<feature type="binding site" description="axial binding residue" evidence="18">
    <location>
        <position position="291"/>
    </location>
    <ligand>
        <name>heme b</name>
        <dbReference type="ChEBI" id="CHEBI:60344"/>
    </ligand>
    <ligandPart>
        <name>Fe</name>
        <dbReference type="ChEBI" id="CHEBI:18248"/>
    </ligandPart>
</feature>
<feature type="binding site" evidence="18">
    <location>
        <position position="364"/>
    </location>
    <ligand>
        <name>Ca(2+)</name>
        <dbReference type="ChEBI" id="CHEBI:29108"/>
        <label>2</label>
    </ligand>
</feature>
<evidence type="ECO:0000256" key="4">
    <source>
        <dbReference type="ARBA" id="ARBA00012313"/>
    </source>
</evidence>
<dbReference type="PROSITE" id="PS50873">
    <property type="entry name" value="PEROXIDASE_4"/>
    <property type="match status" value="1"/>
</dbReference>
<dbReference type="CDD" id="cd00693">
    <property type="entry name" value="secretory_peroxidase"/>
    <property type="match status" value="1"/>
</dbReference>
<dbReference type="PRINTS" id="PR00458">
    <property type="entry name" value="PEROXIDASE"/>
</dbReference>
<evidence type="ECO:0000256" key="3">
    <source>
        <dbReference type="ARBA" id="ARBA00004613"/>
    </source>
</evidence>
<dbReference type="InterPro" id="IPR033905">
    <property type="entry name" value="Secretory_peroxidase"/>
</dbReference>
<dbReference type="PANTHER" id="PTHR31235">
    <property type="entry name" value="PEROXIDASE 25-RELATED"/>
    <property type="match status" value="1"/>
</dbReference>
<evidence type="ECO:0000256" key="20">
    <source>
        <dbReference type="PIRSR" id="PIRSR600823-5"/>
    </source>
</evidence>
<feature type="binding site" evidence="18">
    <location>
        <position position="172"/>
    </location>
    <ligand>
        <name>Ca(2+)</name>
        <dbReference type="ChEBI" id="CHEBI:29108"/>
        <label>1</label>
    </ligand>
</feature>
<keyword evidence="15" id="KW-0376">Hydrogen peroxide</keyword>
<dbReference type="Proteomes" id="UP000197138">
    <property type="component" value="Unassembled WGS sequence"/>
</dbReference>
<dbReference type="PRINTS" id="PR00461">
    <property type="entry name" value="PLPEROXIDASE"/>
</dbReference>
<feature type="binding site" evidence="18">
    <location>
        <position position="168"/>
    </location>
    <ligand>
        <name>Ca(2+)</name>
        <dbReference type="ChEBI" id="CHEBI:29108"/>
        <label>1</label>
    </ligand>
</feature>
<gene>
    <name evidence="27" type="primary">LOC116212648</name>
    <name evidence="24" type="ORF">CDL15_Pgr002290</name>
</gene>
<dbReference type="GO" id="GO:0042744">
    <property type="term" value="P:hydrogen peroxide catabolic process"/>
    <property type="evidence" value="ECO:0007669"/>
    <property type="project" value="UniProtKB-KW"/>
</dbReference>
<dbReference type="EC" id="1.11.1.7" evidence="4"/>
<dbReference type="RefSeq" id="XP_031403142.1">
    <property type="nucleotide sequence ID" value="XM_031547282.1"/>
</dbReference>
<keyword evidence="12 18" id="KW-0408">Iron</keyword>
<dbReference type="InterPro" id="IPR010255">
    <property type="entry name" value="Haem_peroxidase_sf"/>
</dbReference>
<proteinExistence type="inferred from homology"/>
<evidence type="ECO:0000256" key="5">
    <source>
        <dbReference type="ARBA" id="ARBA00022525"/>
    </source>
</evidence>
<evidence type="ECO:0000256" key="16">
    <source>
        <dbReference type="PIRSR" id="PIRSR600823-1"/>
    </source>
</evidence>
<keyword evidence="22" id="KW-0812">Transmembrane</keyword>
<keyword evidence="11" id="KW-0560">Oxidoreductase</keyword>
<reference evidence="26" key="3">
    <citation type="journal article" date="2020" name="Plant Biotechnol. J.">
        <title>The pomegranate (Punica granatum L.) draft genome dissects genetic divergence between soft- and hard-seeded cultivars.</title>
        <authorList>
            <person name="Luo X."/>
            <person name="Li H."/>
            <person name="Wu Z."/>
            <person name="Yao W."/>
            <person name="Zhao P."/>
            <person name="Cao D."/>
            <person name="Yu H."/>
            <person name="Li K."/>
            <person name="Poudel K."/>
            <person name="Zhao D."/>
            <person name="Zhang F."/>
            <person name="Xia X."/>
            <person name="Chen L."/>
            <person name="Wang Q."/>
            <person name="Jing D."/>
            <person name="Cao S."/>
        </authorList>
    </citation>
    <scope>NUCLEOTIDE SEQUENCE [LARGE SCALE GENOMIC DNA]</scope>
</reference>
<comment type="function">
    <text evidence="2">Removal of H(2)O(2), oxidation of toxic reductants, biosynthesis and degradation of lignin, suberization, auxin catabolism, response to environmental stresses such as wounding, pathogen attack and oxidative stress. These functions might be dependent on each isozyme/isoform in each plant tissue.</text>
</comment>
<accession>A0A218XUA7</accession>
<keyword evidence="14" id="KW-0325">Glycoprotein</keyword>
<evidence type="ECO:0000256" key="14">
    <source>
        <dbReference type="ARBA" id="ARBA00023180"/>
    </source>
</evidence>
<keyword evidence="26" id="KW-1185">Reference proteome</keyword>
<evidence type="ECO:0000313" key="26">
    <source>
        <dbReference type="Proteomes" id="UP000515151"/>
    </source>
</evidence>
<feature type="disulfide bond" evidence="20">
    <location>
        <begin position="164"/>
        <end position="169"/>
    </location>
</feature>
<keyword evidence="6 27" id="KW-0575">Peroxidase</keyword>
<dbReference type="GO" id="GO:0140825">
    <property type="term" value="F:lactoperoxidase activity"/>
    <property type="evidence" value="ECO:0007669"/>
    <property type="project" value="UniProtKB-EC"/>
</dbReference>
<dbReference type="InterPro" id="IPR002016">
    <property type="entry name" value="Haem_peroxidase"/>
</dbReference>
<evidence type="ECO:0000313" key="25">
    <source>
        <dbReference type="Proteomes" id="UP000197138"/>
    </source>
</evidence>
<feature type="site" description="Transition state stabilizer" evidence="19">
    <location>
        <position position="158"/>
    </location>
</feature>
<dbReference type="FunFam" id="1.10.520.10:FF:000006">
    <property type="entry name" value="Peroxidase"/>
    <property type="match status" value="1"/>
</dbReference>
<evidence type="ECO:0000256" key="2">
    <source>
        <dbReference type="ARBA" id="ARBA00002322"/>
    </source>
</evidence>
<organism evidence="24 25">
    <name type="scientific">Punica granatum</name>
    <name type="common">Pomegranate</name>
    <dbReference type="NCBI Taxonomy" id="22663"/>
    <lineage>
        <taxon>Eukaryota</taxon>
        <taxon>Viridiplantae</taxon>
        <taxon>Streptophyta</taxon>
        <taxon>Embryophyta</taxon>
        <taxon>Tracheophyta</taxon>
        <taxon>Spermatophyta</taxon>
        <taxon>Magnoliopsida</taxon>
        <taxon>eudicotyledons</taxon>
        <taxon>Gunneridae</taxon>
        <taxon>Pentapetalae</taxon>
        <taxon>rosids</taxon>
        <taxon>malvids</taxon>
        <taxon>Myrtales</taxon>
        <taxon>Lythraceae</taxon>
        <taxon>Punica</taxon>
    </lineage>
</organism>
<evidence type="ECO:0000256" key="1">
    <source>
        <dbReference type="ARBA" id="ARBA00000189"/>
    </source>
</evidence>
<dbReference type="PROSITE" id="PS00436">
    <property type="entry name" value="PEROXIDASE_2"/>
    <property type="match status" value="1"/>
</dbReference>